<reference evidence="2" key="1">
    <citation type="journal article" date="2017" name="Nat. Ecol. Evol.">
        <title>Genome expansion and lineage-specific genetic innovations in the forest pathogenic fungi Armillaria.</title>
        <authorList>
            <person name="Sipos G."/>
            <person name="Prasanna A.N."/>
            <person name="Walter M.C."/>
            <person name="O'Connor E."/>
            <person name="Balint B."/>
            <person name="Krizsan K."/>
            <person name="Kiss B."/>
            <person name="Hess J."/>
            <person name="Varga T."/>
            <person name="Slot J."/>
            <person name="Riley R."/>
            <person name="Boka B."/>
            <person name="Rigling D."/>
            <person name="Barry K."/>
            <person name="Lee J."/>
            <person name="Mihaltcheva S."/>
            <person name="LaButti K."/>
            <person name="Lipzen A."/>
            <person name="Waldron R."/>
            <person name="Moloney N.M."/>
            <person name="Sperisen C."/>
            <person name="Kredics L."/>
            <person name="Vagvoelgyi C."/>
            <person name="Patrignani A."/>
            <person name="Fitzpatrick D."/>
            <person name="Nagy I."/>
            <person name="Doyle S."/>
            <person name="Anderson J.B."/>
            <person name="Grigoriev I.V."/>
            <person name="Gueldener U."/>
            <person name="Muensterkoetter M."/>
            <person name="Nagy L.G."/>
        </authorList>
    </citation>
    <scope>NUCLEOTIDE SEQUENCE [LARGE SCALE GENOMIC DNA]</scope>
    <source>
        <strain evidence="2">Ar21-2</strain>
    </source>
</reference>
<dbReference type="InParanoid" id="A0A2H3DW40"/>
<accession>A0A2H3DW40</accession>
<dbReference type="EMBL" id="KZ293652">
    <property type="protein sequence ID" value="PBK95048.1"/>
    <property type="molecule type" value="Genomic_DNA"/>
</dbReference>
<keyword evidence="2" id="KW-1185">Reference proteome</keyword>
<gene>
    <name evidence="1" type="ORF">ARMGADRAFT_786163</name>
</gene>
<name>A0A2H3DW40_ARMGA</name>
<dbReference type="Proteomes" id="UP000217790">
    <property type="component" value="Unassembled WGS sequence"/>
</dbReference>
<organism evidence="1 2">
    <name type="scientific">Armillaria gallica</name>
    <name type="common">Bulbous honey fungus</name>
    <name type="synonym">Armillaria bulbosa</name>
    <dbReference type="NCBI Taxonomy" id="47427"/>
    <lineage>
        <taxon>Eukaryota</taxon>
        <taxon>Fungi</taxon>
        <taxon>Dikarya</taxon>
        <taxon>Basidiomycota</taxon>
        <taxon>Agaricomycotina</taxon>
        <taxon>Agaricomycetes</taxon>
        <taxon>Agaricomycetidae</taxon>
        <taxon>Agaricales</taxon>
        <taxon>Marasmiineae</taxon>
        <taxon>Physalacriaceae</taxon>
        <taxon>Armillaria</taxon>
    </lineage>
</organism>
<proteinExistence type="predicted"/>
<protein>
    <submittedName>
        <fullName evidence="1">Uncharacterized protein</fullName>
    </submittedName>
</protein>
<dbReference type="OrthoDB" id="3051778at2759"/>
<evidence type="ECO:0000313" key="2">
    <source>
        <dbReference type="Proteomes" id="UP000217790"/>
    </source>
</evidence>
<dbReference type="AlphaFoldDB" id="A0A2H3DW40"/>
<evidence type="ECO:0000313" key="1">
    <source>
        <dbReference type="EMBL" id="PBK95048.1"/>
    </source>
</evidence>
<sequence>MCKAHSSLICVIFTEKCLIHDSSTISRKYQDSPVHAHPGTSMEVRFGHLWRIWGASGAGQDYSRARLKGSGLSGIMISKWSISHTGTLKSY</sequence>